<comment type="caution">
    <text evidence="1">The sequence shown here is derived from an EMBL/GenBank/DDBJ whole genome shotgun (WGS) entry which is preliminary data.</text>
</comment>
<name>A0A0R2MY93_9LACO</name>
<organism evidence="1 2">
    <name type="scientific">Lacticaseibacillus saniviri JCM 17471 = DSM 24301</name>
    <dbReference type="NCBI Taxonomy" id="1293598"/>
    <lineage>
        <taxon>Bacteria</taxon>
        <taxon>Bacillati</taxon>
        <taxon>Bacillota</taxon>
        <taxon>Bacilli</taxon>
        <taxon>Lactobacillales</taxon>
        <taxon>Lactobacillaceae</taxon>
        <taxon>Lacticaseibacillus</taxon>
    </lineage>
</organism>
<keyword evidence="2" id="KW-1185">Reference proteome</keyword>
<dbReference type="EMBL" id="JQCE01000016">
    <property type="protein sequence ID" value="KRO17410.1"/>
    <property type="molecule type" value="Genomic_DNA"/>
</dbReference>
<protein>
    <recommendedName>
        <fullName evidence="3">Phage gp6-like head-tail connector protein</fullName>
    </recommendedName>
</protein>
<proteinExistence type="predicted"/>
<dbReference type="AlphaFoldDB" id="A0A0R2MY93"/>
<reference evidence="1 2" key="1">
    <citation type="journal article" date="2015" name="Genome Announc.">
        <title>Expanding the biotechnology potential of lactobacilli through comparative genomics of 213 strains and associated genera.</title>
        <authorList>
            <person name="Sun Z."/>
            <person name="Harris H.M."/>
            <person name="McCann A."/>
            <person name="Guo C."/>
            <person name="Argimon S."/>
            <person name="Zhang W."/>
            <person name="Yang X."/>
            <person name="Jeffery I.B."/>
            <person name="Cooney J.C."/>
            <person name="Kagawa T.F."/>
            <person name="Liu W."/>
            <person name="Song Y."/>
            <person name="Salvetti E."/>
            <person name="Wrobel A."/>
            <person name="Rasinkangas P."/>
            <person name="Parkhill J."/>
            <person name="Rea M.C."/>
            <person name="O'Sullivan O."/>
            <person name="Ritari J."/>
            <person name="Douillard F.P."/>
            <person name="Paul Ross R."/>
            <person name="Yang R."/>
            <person name="Briner A.E."/>
            <person name="Felis G.E."/>
            <person name="de Vos W.M."/>
            <person name="Barrangou R."/>
            <person name="Klaenhammer T.R."/>
            <person name="Caufield P.W."/>
            <person name="Cui Y."/>
            <person name="Zhang H."/>
            <person name="O'Toole P.W."/>
        </authorList>
    </citation>
    <scope>NUCLEOTIDE SEQUENCE [LARGE SCALE GENOMIC DNA]</scope>
    <source>
        <strain evidence="1 2">DSM 24301</strain>
    </source>
</reference>
<gene>
    <name evidence="1" type="ORF">IV56_GL000326</name>
</gene>
<evidence type="ECO:0008006" key="3">
    <source>
        <dbReference type="Google" id="ProtNLM"/>
    </source>
</evidence>
<dbReference type="Proteomes" id="UP000050969">
    <property type="component" value="Unassembled WGS sequence"/>
</dbReference>
<evidence type="ECO:0000313" key="2">
    <source>
        <dbReference type="Proteomes" id="UP000050969"/>
    </source>
</evidence>
<accession>A0A0R2MY93</accession>
<evidence type="ECO:0000313" key="1">
    <source>
        <dbReference type="EMBL" id="KRO17410.1"/>
    </source>
</evidence>
<sequence length="83" mass="9555">MHITHSGEDEYLQDLLDQAQKAVGEITGDTVEGETLPPEFQELIFERARYAYNDQLEFFNENFRDALLSRALQNYKPGGDTDE</sequence>
<dbReference type="PATRIC" id="fig|1293598.4.peg.347"/>
<dbReference type="STRING" id="1293598.IV56_GL000326"/>